<name>A0ABP0QQ41_9DINO</name>
<accession>A0ABP0QQ41</accession>
<feature type="region of interest" description="Disordered" evidence="1">
    <location>
        <begin position="240"/>
        <end position="262"/>
    </location>
</feature>
<reference evidence="2 4" key="1">
    <citation type="submission" date="2024-02" db="EMBL/GenBank/DDBJ databases">
        <authorList>
            <person name="Chen Y."/>
            <person name="Shah S."/>
            <person name="Dougan E. K."/>
            <person name="Thang M."/>
            <person name="Chan C."/>
        </authorList>
    </citation>
    <scope>NUCLEOTIDE SEQUENCE [LARGE SCALE GENOMIC DNA]</scope>
</reference>
<dbReference type="EMBL" id="CAXAMN010024696">
    <property type="protein sequence ID" value="CAK9089256.1"/>
    <property type="molecule type" value="Genomic_DNA"/>
</dbReference>
<evidence type="ECO:0000256" key="1">
    <source>
        <dbReference type="SAM" id="MobiDB-lite"/>
    </source>
</evidence>
<evidence type="ECO:0008006" key="5">
    <source>
        <dbReference type="Google" id="ProtNLM"/>
    </source>
</evidence>
<gene>
    <name evidence="2" type="ORF">CCMP2556_LOCUS42983</name>
    <name evidence="3" type="ORF">CCMP2556_LOCUS48713</name>
</gene>
<organism evidence="2 4">
    <name type="scientific">Durusdinium trenchii</name>
    <dbReference type="NCBI Taxonomy" id="1381693"/>
    <lineage>
        <taxon>Eukaryota</taxon>
        <taxon>Sar</taxon>
        <taxon>Alveolata</taxon>
        <taxon>Dinophyceae</taxon>
        <taxon>Suessiales</taxon>
        <taxon>Symbiodiniaceae</taxon>
        <taxon>Durusdinium</taxon>
    </lineage>
</organism>
<comment type="caution">
    <text evidence="2">The sequence shown here is derived from an EMBL/GenBank/DDBJ whole genome shotgun (WGS) entry which is preliminary data.</text>
</comment>
<dbReference type="Proteomes" id="UP001642484">
    <property type="component" value="Unassembled WGS sequence"/>
</dbReference>
<keyword evidence="4" id="KW-1185">Reference proteome</keyword>
<evidence type="ECO:0000313" key="4">
    <source>
        <dbReference type="Proteomes" id="UP001642484"/>
    </source>
</evidence>
<evidence type="ECO:0000313" key="3">
    <source>
        <dbReference type="EMBL" id="CAK9103823.1"/>
    </source>
</evidence>
<evidence type="ECO:0000313" key="2">
    <source>
        <dbReference type="EMBL" id="CAK9089256.1"/>
    </source>
</evidence>
<sequence>MGLALSTQFERCPTGTRLLAALYGISCGGPLVLSSLGLPTDAAVWRLFLCCTANVLGRRNLAPIILSVLYRPLGSGQDALLALTELQMAVSFLPAREQELGSLRFLLWLGMNSAGSNVLFLLFLKLYSKLSGYCAEFRSNQGPWSLAVICLTLQALEHPHVRTNLLGLVEISQKWYPLAIGLLLSALNGSVQWETFAAVLFAYIWRTFRLDRALPSSHTAAKLEDQLRLPGLLGMLGGHWVPATSRPPRQPRQLREPRDAGRRVEPAGFRLFGGRGHRLSD</sequence>
<protein>
    <recommendedName>
        <fullName evidence="5">Derlin</fullName>
    </recommendedName>
</protein>
<feature type="compositionally biased region" description="Basic and acidic residues" evidence="1">
    <location>
        <begin position="253"/>
        <end position="262"/>
    </location>
</feature>
<dbReference type="EMBL" id="CAXAMN010026539">
    <property type="protein sequence ID" value="CAK9103823.1"/>
    <property type="molecule type" value="Genomic_DNA"/>
</dbReference>
<proteinExistence type="predicted"/>